<keyword evidence="2" id="KW-1185">Reference proteome</keyword>
<dbReference type="Proteomes" id="UP001301958">
    <property type="component" value="Unassembled WGS sequence"/>
</dbReference>
<proteinExistence type="predicted"/>
<sequence>DITLRNTSTIGKSWNDSTLYSRVFESPESNSPSNSSLQANASIDITCLTCCFQASAVVELSVKGDFNISNTLKNVTSQISAELTNLTNSALNSFDNYFDHFKDEFTNNRLDPSDFSFHNFSIDTDFDVNIPPIAGVELLFQLDELELYMLISTKLEAQSTLTIPLYRSQTPFGFGIDGMELRVFLTADLTLGAKGSFEATTGLHLQVEPPLGFKLTMFASEMSEVLFNDAKFEFLPVTIQTANVVLEGILRIGVHAGFELSTAPLGILGKLVTGDSDASVGVEVSVQGNVAQFVTNVTAADEKDEKGCVLRARQEYTFNVAAVAGATMEIGTDSWGSDPTSTVPLFYSTLADLCIPTPAPPAIITSSPTLTKRQSSVNLTPTITHTGIACATQTFPCPPTLQVTSVFKETKTLITSVSKGQQAVFPPSTTDEPVTATIAFGRAIKSIGATSGTL</sequence>
<evidence type="ECO:0000313" key="2">
    <source>
        <dbReference type="Proteomes" id="UP001301958"/>
    </source>
</evidence>
<dbReference type="AlphaFoldDB" id="A0AAN6YPR8"/>
<name>A0AAN6YPR8_9PEZI</name>
<reference evidence="1" key="2">
    <citation type="submission" date="2023-05" db="EMBL/GenBank/DDBJ databases">
        <authorList>
            <consortium name="Lawrence Berkeley National Laboratory"/>
            <person name="Steindorff A."/>
            <person name="Hensen N."/>
            <person name="Bonometti L."/>
            <person name="Westerberg I."/>
            <person name="Brannstrom I.O."/>
            <person name="Guillou S."/>
            <person name="Cros-Aarteil S."/>
            <person name="Calhoun S."/>
            <person name="Haridas S."/>
            <person name="Kuo A."/>
            <person name="Mondo S."/>
            <person name="Pangilinan J."/>
            <person name="Riley R."/>
            <person name="Labutti K."/>
            <person name="Andreopoulos B."/>
            <person name="Lipzen A."/>
            <person name="Chen C."/>
            <person name="Yanf M."/>
            <person name="Daum C."/>
            <person name="Ng V."/>
            <person name="Clum A."/>
            <person name="Ohm R."/>
            <person name="Martin F."/>
            <person name="Silar P."/>
            <person name="Natvig D."/>
            <person name="Lalanne C."/>
            <person name="Gautier V."/>
            <person name="Ament-Velasquez S.L."/>
            <person name="Kruys A."/>
            <person name="Hutchinson M.I."/>
            <person name="Powell A.J."/>
            <person name="Barry K."/>
            <person name="Miller A.N."/>
            <person name="Grigoriev I.V."/>
            <person name="Debuchy R."/>
            <person name="Gladieux P."/>
            <person name="Thoren M.H."/>
            <person name="Johannesson H."/>
        </authorList>
    </citation>
    <scope>NUCLEOTIDE SEQUENCE</scope>
    <source>
        <strain evidence="1">CBS 990.96</strain>
    </source>
</reference>
<protein>
    <submittedName>
        <fullName evidence="1">Uncharacterized protein</fullName>
    </submittedName>
</protein>
<comment type="caution">
    <text evidence="1">The sequence shown here is derived from an EMBL/GenBank/DDBJ whole genome shotgun (WGS) entry which is preliminary data.</text>
</comment>
<dbReference type="EMBL" id="MU865524">
    <property type="protein sequence ID" value="KAK4221690.1"/>
    <property type="molecule type" value="Genomic_DNA"/>
</dbReference>
<feature type="non-terminal residue" evidence="1">
    <location>
        <position position="1"/>
    </location>
</feature>
<accession>A0AAN6YPR8</accession>
<reference evidence="1" key="1">
    <citation type="journal article" date="2023" name="Mol. Phylogenet. Evol.">
        <title>Genome-scale phylogeny and comparative genomics of the fungal order Sordariales.</title>
        <authorList>
            <person name="Hensen N."/>
            <person name="Bonometti L."/>
            <person name="Westerberg I."/>
            <person name="Brannstrom I.O."/>
            <person name="Guillou S."/>
            <person name="Cros-Aarteil S."/>
            <person name="Calhoun S."/>
            <person name="Haridas S."/>
            <person name="Kuo A."/>
            <person name="Mondo S."/>
            <person name="Pangilinan J."/>
            <person name="Riley R."/>
            <person name="LaButti K."/>
            <person name="Andreopoulos B."/>
            <person name="Lipzen A."/>
            <person name="Chen C."/>
            <person name="Yan M."/>
            <person name="Daum C."/>
            <person name="Ng V."/>
            <person name="Clum A."/>
            <person name="Steindorff A."/>
            <person name="Ohm R.A."/>
            <person name="Martin F."/>
            <person name="Silar P."/>
            <person name="Natvig D.O."/>
            <person name="Lalanne C."/>
            <person name="Gautier V."/>
            <person name="Ament-Velasquez S.L."/>
            <person name="Kruys A."/>
            <person name="Hutchinson M.I."/>
            <person name="Powell A.J."/>
            <person name="Barry K."/>
            <person name="Miller A.N."/>
            <person name="Grigoriev I.V."/>
            <person name="Debuchy R."/>
            <person name="Gladieux P."/>
            <person name="Hiltunen Thoren M."/>
            <person name="Johannesson H."/>
        </authorList>
    </citation>
    <scope>NUCLEOTIDE SEQUENCE</scope>
    <source>
        <strain evidence="1">CBS 990.96</strain>
    </source>
</reference>
<evidence type="ECO:0000313" key="1">
    <source>
        <dbReference type="EMBL" id="KAK4221690.1"/>
    </source>
</evidence>
<gene>
    <name evidence="1" type="ORF">QBC38DRAFT_521447</name>
</gene>
<organism evidence="1 2">
    <name type="scientific">Podospora fimiseda</name>
    <dbReference type="NCBI Taxonomy" id="252190"/>
    <lineage>
        <taxon>Eukaryota</taxon>
        <taxon>Fungi</taxon>
        <taxon>Dikarya</taxon>
        <taxon>Ascomycota</taxon>
        <taxon>Pezizomycotina</taxon>
        <taxon>Sordariomycetes</taxon>
        <taxon>Sordariomycetidae</taxon>
        <taxon>Sordariales</taxon>
        <taxon>Podosporaceae</taxon>
        <taxon>Podospora</taxon>
    </lineage>
</organism>